<organism evidence="1 3">
    <name type="scientific">Burkholderia multivorans</name>
    <dbReference type="NCBI Taxonomy" id="87883"/>
    <lineage>
        <taxon>Bacteria</taxon>
        <taxon>Pseudomonadati</taxon>
        <taxon>Pseudomonadota</taxon>
        <taxon>Betaproteobacteria</taxon>
        <taxon>Burkholderiales</taxon>
        <taxon>Burkholderiaceae</taxon>
        <taxon>Burkholderia</taxon>
        <taxon>Burkholderia cepacia complex</taxon>
    </lineage>
</organism>
<dbReference type="AlphaFoldDB" id="A0ABD7L743"/>
<name>A0ABD7L743_9BURK</name>
<sequence>METDTNTTAPRFTVTLAALRKAGACYNGYNKLVRSLQGQPFTDEDERRGSYIRFRHDAEIPLLDILKSNGLDDALWSLRCVSGADRDIRLFAVWCARQVEHLMQDQRSKDALDVAERFANGDASDEELAAARAAAGDAAGDAAWAAAGDAAGAAAWAAAGDAAGAAAWAAAGDAARAAAWDTARAAAQAARDAAWDTARDAQAEMFKRMCLGTAPWQQGKVAA</sequence>
<dbReference type="EMBL" id="FKJW01000004">
    <property type="protein sequence ID" value="SAJ96651.1"/>
    <property type="molecule type" value="Genomic_DNA"/>
</dbReference>
<evidence type="ECO:0000313" key="1">
    <source>
        <dbReference type="EMBL" id="SAJ96651.1"/>
    </source>
</evidence>
<protein>
    <recommendedName>
        <fullName evidence="4">Bacteriophage protein</fullName>
    </recommendedName>
</protein>
<gene>
    <name evidence="2" type="ORF">UA18_02415</name>
    <name evidence="1" type="ORF">UA18_03468</name>
</gene>
<comment type="caution">
    <text evidence="1">The sequence shown here is derived from an EMBL/GenBank/DDBJ whole genome shotgun (WGS) entry which is preliminary data.</text>
</comment>
<evidence type="ECO:0000313" key="2">
    <source>
        <dbReference type="EMBL" id="SAK20243.1"/>
    </source>
</evidence>
<dbReference type="RefSeq" id="WP_088925841.1">
    <property type="nucleotide sequence ID" value="NZ_CADFGW010000019.1"/>
</dbReference>
<dbReference type="EMBL" id="FKJW01000003">
    <property type="protein sequence ID" value="SAK20243.1"/>
    <property type="molecule type" value="Genomic_DNA"/>
</dbReference>
<dbReference type="Proteomes" id="UP000196218">
    <property type="component" value="Unassembled WGS sequence"/>
</dbReference>
<reference evidence="1 3" key="1">
    <citation type="submission" date="2016-04" db="EMBL/GenBank/DDBJ databases">
        <authorList>
            <person name="Peeters C."/>
        </authorList>
    </citation>
    <scope>NUCLEOTIDE SEQUENCE [LARGE SCALE GENOMIC DNA]</scope>
    <source>
        <strain evidence="1">LMG 29311</strain>
    </source>
</reference>
<proteinExistence type="predicted"/>
<evidence type="ECO:0000313" key="3">
    <source>
        <dbReference type="Proteomes" id="UP000196218"/>
    </source>
</evidence>
<accession>A0ABD7L743</accession>
<evidence type="ECO:0008006" key="4">
    <source>
        <dbReference type="Google" id="ProtNLM"/>
    </source>
</evidence>